<accession>A0A0F9GPI5</accession>
<dbReference type="InterPro" id="IPR027417">
    <property type="entry name" value="P-loop_NTPase"/>
</dbReference>
<dbReference type="InterPro" id="IPR050107">
    <property type="entry name" value="ABC_carbohydrate_import_ATPase"/>
</dbReference>
<dbReference type="InterPro" id="IPR003593">
    <property type="entry name" value="AAA+_ATPase"/>
</dbReference>
<keyword evidence="1" id="KW-0547">Nucleotide-binding</keyword>
<dbReference type="Pfam" id="PF00005">
    <property type="entry name" value="ABC_tran"/>
    <property type="match status" value="1"/>
</dbReference>
<dbReference type="PANTHER" id="PTHR43790:SF8">
    <property type="entry name" value="SUGAR ABC TRANSPORTER ATP-BINDING PROTEIN"/>
    <property type="match status" value="1"/>
</dbReference>
<dbReference type="Gene3D" id="3.40.50.300">
    <property type="entry name" value="P-loop containing nucleotide triphosphate hydrolases"/>
    <property type="match status" value="1"/>
</dbReference>
<evidence type="ECO:0000313" key="4">
    <source>
        <dbReference type="EMBL" id="KKL92386.1"/>
    </source>
</evidence>
<dbReference type="AlphaFoldDB" id="A0A0F9GPI5"/>
<sequence>MAFIVEARNICKRFGKVEALDNVTLQLEENEILAVLGDNGAGKSTLIKILAGAVKKDSGEIFLEGKKIDIEDPMHAKNLGIEVVYQDLALINCLNVYQNLFLAREIQKKFGFIKVLDKKAMEKQSNEKLAELGVSIKNIRAWVSKLSGGQRQSIAVAKAASFGKKIVILDEPTAALGVKESRHVLEIVKKLKVQGASIIIITHNMEHAFTVADRFFVLRLGRKVGIKEKLETNIDEIVKMITSGAIV</sequence>
<dbReference type="GO" id="GO:0005524">
    <property type="term" value="F:ATP binding"/>
    <property type="evidence" value="ECO:0007669"/>
    <property type="project" value="UniProtKB-KW"/>
</dbReference>
<dbReference type="EMBL" id="LAZR01019480">
    <property type="protein sequence ID" value="KKL92386.1"/>
    <property type="molecule type" value="Genomic_DNA"/>
</dbReference>
<reference evidence="4" key="1">
    <citation type="journal article" date="2015" name="Nature">
        <title>Complex archaea that bridge the gap between prokaryotes and eukaryotes.</title>
        <authorList>
            <person name="Spang A."/>
            <person name="Saw J.H."/>
            <person name="Jorgensen S.L."/>
            <person name="Zaremba-Niedzwiedzka K."/>
            <person name="Martijn J."/>
            <person name="Lind A.E."/>
            <person name="van Eijk R."/>
            <person name="Schleper C."/>
            <person name="Guy L."/>
            <person name="Ettema T.J."/>
        </authorList>
    </citation>
    <scope>NUCLEOTIDE SEQUENCE</scope>
</reference>
<dbReference type="InterPro" id="IPR003439">
    <property type="entry name" value="ABC_transporter-like_ATP-bd"/>
</dbReference>
<evidence type="ECO:0000256" key="1">
    <source>
        <dbReference type="ARBA" id="ARBA00022741"/>
    </source>
</evidence>
<proteinExistence type="predicted"/>
<evidence type="ECO:0000259" key="3">
    <source>
        <dbReference type="PROSITE" id="PS50893"/>
    </source>
</evidence>
<dbReference type="PANTHER" id="PTHR43790">
    <property type="entry name" value="CARBOHYDRATE TRANSPORT ATP-BINDING PROTEIN MG119-RELATED"/>
    <property type="match status" value="1"/>
</dbReference>
<dbReference type="PROSITE" id="PS50893">
    <property type="entry name" value="ABC_TRANSPORTER_2"/>
    <property type="match status" value="1"/>
</dbReference>
<dbReference type="GO" id="GO:0016887">
    <property type="term" value="F:ATP hydrolysis activity"/>
    <property type="evidence" value="ECO:0007669"/>
    <property type="project" value="InterPro"/>
</dbReference>
<name>A0A0F9GPI5_9ZZZZ</name>
<gene>
    <name evidence="4" type="ORF">LCGC14_1885190</name>
</gene>
<feature type="non-terminal residue" evidence="4">
    <location>
        <position position="247"/>
    </location>
</feature>
<dbReference type="SMART" id="SM00382">
    <property type="entry name" value="AAA"/>
    <property type="match status" value="1"/>
</dbReference>
<dbReference type="SUPFAM" id="SSF52540">
    <property type="entry name" value="P-loop containing nucleoside triphosphate hydrolases"/>
    <property type="match status" value="1"/>
</dbReference>
<dbReference type="CDD" id="cd03216">
    <property type="entry name" value="ABC_Carb_Monos_I"/>
    <property type="match status" value="1"/>
</dbReference>
<keyword evidence="2" id="KW-0067">ATP-binding</keyword>
<feature type="domain" description="ABC transporter" evidence="3">
    <location>
        <begin position="5"/>
        <end position="245"/>
    </location>
</feature>
<organism evidence="4">
    <name type="scientific">marine sediment metagenome</name>
    <dbReference type="NCBI Taxonomy" id="412755"/>
    <lineage>
        <taxon>unclassified sequences</taxon>
        <taxon>metagenomes</taxon>
        <taxon>ecological metagenomes</taxon>
    </lineage>
</organism>
<comment type="caution">
    <text evidence="4">The sequence shown here is derived from an EMBL/GenBank/DDBJ whole genome shotgun (WGS) entry which is preliminary data.</text>
</comment>
<evidence type="ECO:0000256" key="2">
    <source>
        <dbReference type="ARBA" id="ARBA00022840"/>
    </source>
</evidence>
<protein>
    <recommendedName>
        <fullName evidence="3">ABC transporter domain-containing protein</fullName>
    </recommendedName>
</protein>